<gene>
    <name evidence="2" type="ORF">V2S66_26235</name>
</gene>
<dbReference type="InterPro" id="IPR052155">
    <property type="entry name" value="Biofilm_reg_signaling"/>
</dbReference>
<keyword evidence="3" id="KW-1185">Reference proteome</keyword>
<dbReference type="InterPro" id="IPR000014">
    <property type="entry name" value="PAS"/>
</dbReference>
<dbReference type="InterPro" id="IPR029016">
    <property type="entry name" value="GAF-like_dom_sf"/>
</dbReference>
<evidence type="ECO:0000313" key="2">
    <source>
        <dbReference type="EMBL" id="MEE4545455.1"/>
    </source>
</evidence>
<reference evidence="2 3" key="1">
    <citation type="submission" date="2023-12" db="EMBL/GenBank/DDBJ databases">
        <title>Streptomyces sp. V4-01.</title>
        <authorList>
            <person name="Somphong A."/>
            <person name="Phongsopitanun W."/>
        </authorList>
    </citation>
    <scope>NUCLEOTIDE SEQUENCE [LARGE SCALE GENOMIC DNA]</scope>
    <source>
        <strain evidence="2 3">V4-01</strain>
    </source>
</reference>
<sequence>MQPSDAQPRNDEQLLAALLDGMEAGLCAFDRAGVVTHWNAEAARILGWSAEEAVGKRGFGGWAARAADAKEVEERLLAAMDAPGRQVNEFALLTKDGRRVLVRTQSAAVTGGDGRPAGVYCAFSEVHAQIDLERSIALGESLFADAAWGVVLIDADLRPAQANAEAARLLCAGREALLGRPLAELLSAGVEELENALQYVLAEGAPTAATELWVTPRGDAAAGRHCWRSGFVRLGSPLGEEPAPLGVGWLFSDVTAQKTAEKDSAQVRFRYQQLHRADRAAAECESAMEAATLQLDFALAGFADHALLDVMDAAGRLVRLAATPDREPGPCEAAPGSGIPVGYDAGHPALQAVERLGTVRAGFGAGAAGAADDAGEPGVRARMEAWASARCWPRGTVHGLAAVLRSRGRTVGTVTFLRGAGRRQFDRADAAYAEDVAARVAVAVDLAQQAGER</sequence>
<dbReference type="Gene3D" id="3.30.450.40">
    <property type="match status" value="1"/>
</dbReference>
<accession>A0ABU7PI48</accession>
<dbReference type="PANTHER" id="PTHR44757">
    <property type="entry name" value="DIGUANYLATE CYCLASE DGCP"/>
    <property type="match status" value="1"/>
</dbReference>
<dbReference type="Proteomes" id="UP001344658">
    <property type="component" value="Unassembled WGS sequence"/>
</dbReference>
<dbReference type="InterPro" id="IPR035965">
    <property type="entry name" value="PAS-like_dom_sf"/>
</dbReference>
<dbReference type="Pfam" id="PF00989">
    <property type="entry name" value="PAS"/>
    <property type="match status" value="1"/>
</dbReference>
<dbReference type="Gene3D" id="3.30.450.20">
    <property type="entry name" value="PAS domain"/>
    <property type="match status" value="2"/>
</dbReference>
<dbReference type="SUPFAM" id="SSF55781">
    <property type="entry name" value="GAF domain-like"/>
    <property type="match status" value="1"/>
</dbReference>
<name>A0ABU7PI48_9ACTN</name>
<evidence type="ECO:0000259" key="1">
    <source>
        <dbReference type="PROSITE" id="PS50112"/>
    </source>
</evidence>
<protein>
    <submittedName>
        <fullName evidence="2">PAS domain-containing protein</fullName>
    </submittedName>
</protein>
<dbReference type="EMBL" id="JAZEWV010000029">
    <property type="protein sequence ID" value="MEE4545455.1"/>
    <property type="molecule type" value="Genomic_DNA"/>
</dbReference>
<organism evidence="2 3">
    <name type="scientific">Actinacidiphila polyblastidii</name>
    <dbReference type="NCBI Taxonomy" id="3110430"/>
    <lineage>
        <taxon>Bacteria</taxon>
        <taxon>Bacillati</taxon>
        <taxon>Actinomycetota</taxon>
        <taxon>Actinomycetes</taxon>
        <taxon>Kitasatosporales</taxon>
        <taxon>Streptomycetaceae</taxon>
        <taxon>Actinacidiphila</taxon>
    </lineage>
</organism>
<proteinExistence type="predicted"/>
<dbReference type="PROSITE" id="PS50112">
    <property type="entry name" value="PAS"/>
    <property type="match status" value="1"/>
</dbReference>
<evidence type="ECO:0000313" key="3">
    <source>
        <dbReference type="Proteomes" id="UP001344658"/>
    </source>
</evidence>
<dbReference type="NCBIfam" id="TIGR00229">
    <property type="entry name" value="sensory_box"/>
    <property type="match status" value="1"/>
</dbReference>
<dbReference type="CDD" id="cd00130">
    <property type="entry name" value="PAS"/>
    <property type="match status" value="2"/>
</dbReference>
<dbReference type="Pfam" id="PF08448">
    <property type="entry name" value="PAS_4"/>
    <property type="match status" value="1"/>
</dbReference>
<dbReference type="SUPFAM" id="SSF55785">
    <property type="entry name" value="PYP-like sensor domain (PAS domain)"/>
    <property type="match status" value="2"/>
</dbReference>
<comment type="caution">
    <text evidence="2">The sequence shown here is derived from an EMBL/GenBank/DDBJ whole genome shotgun (WGS) entry which is preliminary data.</text>
</comment>
<dbReference type="InterPro" id="IPR013767">
    <property type="entry name" value="PAS_fold"/>
</dbReference>
<dbReference type="InterPro" id="IPR013656">
    <property type="entry name" value="PAS_4"/>
</dbReference>
<dbReference type="RefSeq" id="WP_330799102.1">
    <property type="nucleotide sequence ID" value="NZ_JAZEWV010000029.1"/>
</dbReference>
<feature type="domain" description="PAS" evidence="1">
    <location>
        <begin position="11"/>
        <end position="56"/>
    </location>
</feature>
<dbReference type="SMART" id="SM00091">
    <property type="entry name" value="PAS"/>
    <property type="match status" value="2"/>
</dbReference>
<dbReference type="PANTHER" id="PTHR44757:SF2">
    <property type="entry name" value="BIOFILM ARCHITECTURE MAINTENANCE PROTEIN MBAA"/>
    <property type="match status" value="1"/>
</dbReference>